<dbReference type="PANTHER" id="PTHR19375">
    <property type="entry name" value="HEAT SHOCK PROTEIN 70KDA"/>
    <property type="match status" value="1"/>
</dbReference>
<evidence type="ECO:0000256" key="2">
    <source>
        <dbReference type="ARBA" id="ARBA00012554"/>
    </source>
</evidence>
<evidence type="ECO:0000256" key="4">
    <source>
        <dbReference type="ARBA" id="ARBA00022840"/>
    </source>
</evidence>
<dbReference type="AlphaFoldDB" id="A0AAD5UW05"/>
<accession>A0AAD5UW05</accession>
<gene>
    <name evidence="8" type="ORF">NLI96_g10451</name>
</gene>
<dbReference type="CDD" id="cd24028">
    <property type="entry name" value="ASKHA_NBD_HSP70_HSPA1-like"/>
    <property type="match status" value="1"/>
</dbReference>
<dbReference type="SUPFAM" id="SSF100920">
    <property type="entry name" value="Heat shock protein 70kD (HSP70), peptide-binding domain"/>
    <property type="match status" value="1"/>
</dbReference>
<dbReference type="EC" id="3.6.4.10" evidence="2"/>
<comment type="caution">
    <text evidence="8">The sequence shown here is derived from an EMBL/GenBank/DDBJ whole genome shotgun (WGS) entry which is preliminary data.</text>
</comment>
<dbReference type="InterPro" id="IPR043129">
    <property type="entry name" value="ATPase_NBD"/>
</dbReference>
<comment type="catalytic activity">
    <reaction evidence="6">
        <text>ATP + H2O = ADP + phosphate + H(+)</text>
        <dbReference type="Rhea" id="RHEA:13065"/>
        <dbReference type="ChEBI" id="CHEBI:15377"/>
        <dbReference type="ChEBI" id="CHEBI:15378"/>
        <dbReference type="ChEBI" id="CHEBI:30616"/>
        <dbReference type="ChEBI" id="CHEBI:43474"/>
        <dbReference type="ChEBI" id="CHEBI:456216"/>
        <dbReference type="EC" id="3.6.4.10"/>
    </reaction>
</comment>
<dbReference type="InterPro" id="IPR018181">
    <property type="entry name" value="Heat_shock_70_CS"/>
</dbReference>
<dbReference type="Gene3D" id="3.30.420.40">
    <property type="match status" value="2"/>
</dbReference>
<dbReference type="InterPro" id="IPR013126">
    <property type="entry name" value="Hsp_70_fam"/>
</dbReference>
<dbReference type="PROSITE" id="PS01036">
    <property type="entry name" value="HSP70_3"/>
    <property type="match status" value="1"/>
</dbReference>
<evidence type="ECO:0000256" key="6">
    <source>
        <dbReference type="ARBA" id="ARBA00048056"/>
    </source>
</evidence>
<dbReference type="Gene3D" id="3.30.30.30">
    <property type="match status" value="1"/>
</dbReference>
<protein>
    <recommendedName>
        <fullName evidence="2">non-chaperonin molecular chaperone ATPase</fullName>
        <ecNumber evidence="2">3.6.4.10</ecNumber>
    </recommendedName>
</protein>
<comment type="similarity">
    <text evidence="1 7">Belongs to the heat shock protein 70 family.</text>
</comment>
<keyword evidence="3 7" id="KW-0547">Nucleotide-binding</keyword>
<keyword evidence="9" id="KW-1185">Reference proteome</keyword>
<evidence type="ECO:0000256" key="3">
    <source>
        <dbReference type="ARBA" id="ARBA00022741"/>
    </source>
</evidence>
<dbReference type="EMBL" id="JANAWD010000592">
    <property type="protein sequence ID" value="KAJ3477461.1"/>
    <property type="molecule type" value="Genomic_DNA"/>
</dbReference>
<dbReference type="Gene3D" id="2.60.34.10">
    <property type="entry name" value="Substrate Binding Domain Of DNAk, Chain A, domain 1"/>
    <property type="match status" value="1"/>
</dbReference>
<dbReference type="GO" id="GO:0005524">
    <property type="term" value="F:ATP binding"/>
    <property type="evidence" value="ECO:0007669"/>
    <property type="project" value="UniProtKB-KW"/>
</dbReference>
<evidence type="ECO:0000313" key="9">
    <source>
        <dbReference type="Proteomes" id="UP001212997"/>
    </source>
</evidence>
<dbReference type="Pfam" id="PF00012">
    <property type="entry name" value="HSP70"/>
    <property type="match status" value="1"/>
</dbReference>
<evidence type="ECO:0000256" key="1">
    <source>
        <dbReference type="ARBA" id="ARBA00007381"/>
    </source>
</evidence>
<dbReference type="PRINTS" id="PR00301">
    <property type="entry name" value="HEATSHOCK70"/>
</dbReference>
<dbReference type="InterPro" id="IPR029047">
    <property type="entry name" value="HSP70_peptide-bd_sf"/>
</dbReference>
<proteinExistence type="inferred from homology"/>
<keyword evidence="5" id="KW-0143">Chaperone</keyword>
<reference evidence="8" key="1">
    <citation type="submission" date="2022-07" db="EMBL/GenBank/DDBJ databases">
        <title>Genome Sequence of Physisporinus lineatus.</title>
        <authorList>
            <person name="Buettner E."/>
        </authorList>
    </citation>
    <scope>NUCLEOTIDE SEQUENCE</scope>
    <source>
        <strain evidence="8">VT162</strain>
    </source>
</reference>
<sequence length="508" mass="55275">MSRAIGIDLGSSSSCVSIWRNGQAEPVINDWGNTVTPSYVSFTDKGRLFGDAAKYRASIHPSNTIYNFKSLLGRKFSDSKVQSLISQLPYQVVDRGGIPSIRVDYRGERKEYIPQEIVAMLLLRLKELAELEQGTEVSQAVIAVPSFFTFVQREAVRDAAQIAGLHTLKIVNEATAAAVHHLISNGVLGQGQKNIIVLDFGAASLDTSVIVMDERALEVKATTSNPKLGGTHFDDVLVAHFASMFKSLHQKDIYGYPRALQRLRHACERAKTRLSFASQIPLEVDTLVEGDGLYSIMTQTRFEDLCGKLFEQVAPSVERALSGANLNPRQIHEVVITGGSSRIPAIKSLVKRIFDGKTPSIVDPDCSVANGAATLAAILTSPANVESRRFNEYARLDIAPHGLGVATSGGLMTTIVPRFAQIPIESFVDFTTVQDFQPSIVIRLYEGEHSQAKDNLFLGRLVLLLGHPQPRGFPRIRIAFTVDSAQIVVTANLIGTEESTTLTSTGGG</sequence>
<dbReference type="SUPFAM" id="SSF53067">
    <property type="entry name" value="Actin-like ATPase domain"/>
    <property type="match status" value="2"/>
</dbReference>
<dbReference type="FunFam" id="3.30.30.30:FF:000005">
    <property type="entry name" value="Heat shock protein ssb1"/>
    <property type="match status" value="1"/>
</dbReference>
<evidence type="ECO:0000256" key="5">
    <source>
        <dbReference type="ARBA" id="ARBA00023186"/>
    </source>
</evidence>
<dbReference type="GO" id="GO:0140662">
    <property type="term" value="F:ATP-dependent protein folding chaperone"/>
    <property type="evidence" value="ECO:0007669"/>
    <property type="project" value="InterPro"/>
</dbReference>
<dbReference type="Proteomes" id="UP001212997">
    <property type="component" value="Unassembled WGS sequence"/>
</dbReference>
<dbReference type="FunFam" id="3.90.640.10:FF:000010">
    <property type="entry name" value="heat shock 70 kDa protein 14"/>
    <property type="match status" value="1"/>
</dbReference>
<evidence type="ECO:0000313" key="8">
    <source>
        <dbReference type="EMBL" id="KAJ3477461.1"/>
    </source>
</evidence>
<name>A0AAD5UW05_9APHY</name>
<evidence type="ECO:0000256" key="7">
    <source>
        <dbReference type="RuleBase" id="RU003322"/>
    </source>
</evidence>
<organism evidence="8 9">
    <name type="scientific">Meripilus lineatus</name>
    <dbReference type="NCBI Taxonomy" id="2056292"/>
    <lineage>
        <taxon>Eukaryota</taxon>
        <taxon>Fungi</taxon>
        <taxon>Dikarya</taxon>
        <taxon>Basidiomycota</taxon>
        <taxon>Agaricomycotina</taxon>
        <taxon>Agaricomycetes</taxon>
        <taxon>Polyporales</taxon>
        <taxon>Meripilaceae</taxon>
        <taxon>Meripilus</taxon>
    </lineage>
</organism>
<keyword evidence="4 7" id="KW-0067">ATP-binding</keyword>
<dbReference type="Gene3D" id="3.90.640.10">
    <property type="entry name" value="Actin, Chain A, domain 4"/>
    <property type="match status" value="1"/>
</dbReference>